<evidence type="ECO:0000313" key="1">
    <source>
        <dbReference type="EMBL" id="MBX54534.1"/>
    </source>
</evidence>
<sequence length="51" mass="6306">MLAIIPFYYSENIIFYMFTQQYFNCLFRLCTESFQRVDFLVMNFLWSLLAN</sequence>
<reference evidence="1" key="1">
    <citation type="submission" date="2018-02" db="EMBL/GenBank/DDBJ databases">
        <title>Rhizophora mucronata_Transcriptome.</title>
        <authorList>
            <person name="Meera S.P."/>
            <person name="Sreeshan A."/>
            <person name="Augustine A."/>
        </authorList>
    </citation>
    <scope>NUCLEOTIDE SEQUENCE</scope>
    <source>
        <tissue evidence="1">Leaf</tissue>
    </source>
</reference>
<proteinExistence type="predicted"/>
<dbReference type="AlphaFoldDB" id="A0A2P2PID2"/>
<protein>
    <submittedName>
        <fullName evidence="1">Uncharacterized protein</fullName>
    </submittedName>
</protein>
<accession>A0A2P2PID2</accession>
<name>A0A2P2PID2_RHIMU</name>
<organism evidence="1">
    <name type="scientific">Rhizophora mucronata</name>
    <name type="common">Asiatic mangrove</name>
    <dbReference type="NCBI Taxonomy" id="61149"/>
    <lineage>
        <taxon>Eukaryota</taxon>
        <taxon>Viridiplantae</taxon>
        <taxon>Streptophyta</taxon>
        <taxon>Embryophyta</taxon>
        <taxon>Tracheophyta</taxon>
        <taxon>Spermatophyta</taxon>
        <taxon>Magnoliopsida</taxon>
        <taxon>eudicotyledons</taxon>
        <taxon>Gunneridae</taxon>
        <taxon>Pentapetalae</taxon>
        <taxon>rosids</taxon>
        <taxon>fabids</taxon>
        <taxon>Malpighiales</taxon>
        <taxon>Rhizophoraceae</taxon>
        <taxon>Rhizophora</taxon>
    </lineage>
</organism>
<dbReference type="EMBL" id="GGEC01074050">
    <property type="protein sequence ID" value="MBX54534.1"/>
    <property type="molecule type" value="Transcribed_RNA"/>
</dbReference>